<evidence type="ECO:0000256" key="1">
    <source>
        <dbReference type="SAM" id="MobiDB-lite"/>
    </source>
</evidence>
<accession>A0AAV7SMX1</accession>
<protein>
    <submittedName>
        <fullName evidence="2">Uncharacterized protein</fullName>
    </submittedName>
</protein>
<dbReference type="AlphaFoldDB" id="A0AAV7SMX1"/>
<feature type="compositionally biased region" description="Acidic residues" evidence="1">
    <location>
        <begin position="31"/>
        <end position="47"/>
    </location>
</feature>
<dbReference type="Proteomes" id="UP001066276">
    <property type="component" value="Chromosome 4_2"/>
</dbReference>
<gene>
    <name evidence="2" type="ORF">NDU88_005803</name>
</gene>
<sequence length="176" mass="20608">MTSELQAGTREEGVVKRPASASGERESDKESCEEERGEQDKSDEEFGEWFLPSRGEEDEEVADRVRLNWRLKDETIRVGVLPHLGEDIILRTDYVDFPSLLTKEGQEHILKTWWEEVPLGVGEDESRRPRIKLSRKQKREQLQKIYTAAESPENRHPRGRQHRLYNYGRFPSDSTR</sequence>
<name>A0AAV7SMX1_PLEWA</name>
<evidence type="ECO:0000313" key="3">
    <source>
        <dbReference type="Proteomes" id="UP001066276"/>
    </source>
</evidence>
<organism evidence="2 3">
    <name type="scientific">Pleurodeles waltl</name>
    <name type="common">Iberian ribbed newt</name>
    <dbReference type="NCBI Taxonomy" id="8319"/>
    <lineage>
        <taxon>Eukaryota</taxon>
        <taxon>Metazoa</taxon>
        <taxon>Chordata</taxon>
        <taxon>Craniata</taxon>
        <taxon>Vertebrata</taxon>
        <taxon>Euteleostomi</taxon>
        <taxon>Amphibia</taxon>
        <taxon>Batrachia</taxon>
        <taxon>Caudata</taxon>
        <taxon>Salamandroidea</taxon>
        <taxon>Salamandridae</taxon>
        <taxon>Pleurodelinae</taxon>
        <taxon>Pleurodeles</taxon>
    </lineage>
</organism>
<reference evidence="2" key="1">
    <citation type="journal article" date="2022" name="bioRxiv">
        <title>Sequencing and chromosome-scale assembly of the giantPleurodeles waltlgenome.</title>
        <authorList>
            <person name="Brown T."/>
            <person name="Elewa A."/>
            <person name="Iarovenko S."/>
            <person name="Subramanian E."/>
            <person name="Araus A.J."/>
            <person name="Petzold A."/>
            <person name="Susuki M."/>
            <person name="Suzuki K.-i.T."/>
            <person name="Hayashi T."/>
            <person name="Toyoda A."/>
            <person name="Oliveira C."/>
            <person name="Osipova E."/>
            <person name="Leigh N.D."/>
            <person name="Simon A."/>
            <person name="Yun M.H."/>
        </authorList>
    </citation>
    <scope>NUCLEOTIDE SEQUENCE</scope>
    <source>
        <strain evidence="2">20211129_DDA</strain>
        <tissue evidence="2">Liver</tissue>
    </source>
</reference>
<keyword evidence="3" id="KW-1185">Reference proteome</keyword>
<feature type="region of interest" description="Disordered" evidence="1">
    <location>
        <begin position="146"/>
        <end position="176"/>
    </location>
</feature>
<comment type="caution">
    <text evidence="2">The sequence shown here is derived from an EMBL/GenBank/DDBJ whole genome shotgun (WGS) entry which is preliminary data.</text>
</comment>
<feature type="region of interest" description="Disordered" evidence="1">
    <location>
        <begin position="1"/>
        <end position="55"/>
    </location>
</feature>
<proteinExistence type="predicted"/>
<evidence type="ECO:0000313" key="2">
    <source>
        <dbReference type="EMBL" id="KAJ1165375.1"/>
    </source>
</evidence>
<dbReference type="EMBL" id="JANPWB010000008">
    <property type="protein sequence ID" value="KAJ1165375.1"/>
    <property type="molecule type" value="Genomic_DNA"/>
</dbReference>